<feature type="domain" description="RING-type" evidence="5">
    <location>
        <begin position="32"/>
        <end position="75"/>
    </location>
</feature>
<dbReference type="GO" id="GO:0016567">
    <property type="term" value="P:protein ubiquitination"/>
    <property type="evidence" value="ECO:0007669"/>
    <property type="project" value="TreeGrafter"/>
</dbReference>
<evidence type="ECO:0000313" key="6">
    <source>
        <dbReference type="EMBL" id="KAF2112751.1"/>
    </source>
</evidence>
<dbReference type="GO" id="GO:0061630">
    <property type="term" value="F:ubiquitin protein ligase activity"/>
    <property type="evidence" value="ECO:0007669"/>
    <property type="project" value="TreeGrafter"/>
</dbReference>
<dbReference type="Proteomes" id="UP000799770">
    <property type="component" value="Unassembled WGS sequence"/>
</dbReference>
<proteinExistence type="predicted"/>
<reference evidence="6" key="1">
    <citation type="journal article" date="2020" name="Stud. Mycol.">
        <title>101 Dothideomycetes genomes: a test case for predicting lifestyles and emergence of pathogens.</title>
        <authorList>
            <person name="Haridas S."/>
            <person name="Albert R."/>
            <person name="Binder M."/>
            <person name="Bloem J."/>
            <person name="Labutti K."/>
            <person name="Salamov A."/>
            <person name="Andreopoulos B."/>
            <person name="Baker S."/>
            <person name="Barry K."/>
            <person name="Bills G."/>
            <person name="Bluhm B."/>
            <person name="Cannon C."/>
            <person name="Castanera R."/>
            <person name="Culley D."/>
            <person name="Daum C."/>
            <person name="Ezra D."/>
            <person name="Gonzalez J."/>
            <person name="Henrissat B."/>
            <person name="Kuo A."/>
            <person name="Liang C."/>
            <person name="Lipzen A."/>
            <person name="Lutzoni F."/>
            <person name="Magnuson J."/>
            <person name="Mondo S."/>
            <person name="Nolan M."/>
            <person name="Ohm R."/>
            <person name="Pangilinan J."/>
            <person name="Park H.-J."/>
            <person name="Ramirez L."/>
            <person name="Alfaro M."/>
            <person name="Sun H."/>
            <person name="Tritt A."/>
            <person name="Yoshinaga Y."/>
            <person name="Zwiers L.-H."/>
            <person name="Turgeon B."/>
            <person name="Goodwin S."/>
            <person name="Spatafora J."/>
            <person name="Crous P."/>
            <person name="Grigoriev I."/>
        </authorList>
    </citation>
    <scope>NUCLEOTIDE SEQUENCE</scope>
    <source>
        <strain evidence="6">CBS 627.86</strain>
    </source>
</reference>
<dbReference type="PROSITE" id="PS50089">
    <property type="entry name" value="ZF_RING_2"/>
    <property type="match status" value="1"/>
</dbReference>
<keyword evidence="3" id="KW-0862">Zinc</keyword>
<name>A0A6A5Z357_9PLEO</name>
<dbReference type="InterPro" id="IPR013083">
    <property type="entry name" value="Znf_RING/FYVE/PHD"/>
</dbReference>
<dbReference type="SMART" id="SM00184">
    <property type="entry name" value="RING"/>
    <property type="match status" value="1"/>
</dbReference>
<keyword evidence="2 4" id="KW-0863">Zinc-finger</keyword>
<accession>A0A6A5Z357</accession>
<dbReference type="SUPFAM" id="SSF57850">
    <property type="entry name" value="RING/U-box"/>
    <property type="match status" value="1"/>
</dbReference>
<dbReference type="AlphaFoldDB" id="A0A6A5Z357"/>
<dbReference type="EMBL" id="ML977330">
    <property type="protein sequence ID" value="KAF2112751.1"/>
    <property type="molecule type" value="Genomic_DNA"/>
</dbReference>
<evidence type="ECO:0000256" key="1">
    <source>
        <dbReference type="ARBA" id="ARBA00022723"/>
    </source>
</evidence>
<sequence length="313" mass="35719">MTDSSHFIIRPSRDVYVAGLRPATSAPDDESCAICLEAWNPSEVTVAAHGRHIFHQICLLEWLNQPDRDTCPVCRDKLFDLKWWEADGTLDELLSPVFDFTSLQMRYPLLRETIEAEDLKQIAEGIVAETLSLYELSGANLYLNLPESVLKWYAYARVNNSSGIKMYAASPWIKISHHLAEYYSDALSDTIGMSAIRKLLNREDLLRDHYSYDLHEMLDVSQPHTSIDVVTTVSGRETSRKISGGQSLDIMMGAREDVCITVRCGEEGEFLDVEEHRHGLLEHILVNYDARVFIIGHIDQHRVELRFNYDTTD</sequence>
<keyword evidence="1" id="KW-0479">Metal-binding</keyword>
<gene>
    <name evidence="6" type="ORF">BDV96DRAFT_648989</name>
</gene>
<dbReference type="InterPro" id="IPR001841">
    <property type="entry name" value="Znf_RING"/>
</dbReference>
<dbReference type="CDD" id="cd16448">
    <property type="entry name" value="RING-H2"/>
    <property type="match status" value="1"/>
</dbReference>
<evidence type="ECO:0000259" key="5">
    <source>
        <dbReference type="PROSITE" id="PS50089"/>
    </source>
</evidence>
<evidence type="ECO:0000256" key="3">
    <source>
        <dbReference type="ARBA" id="ARBA00022833"/>
    </source>
</evidence>
<dbReference type="Gene3D" id="3.30.40.10">
    <property type="entry name" value="Zinc/RING finger domain, C3HC4 (zinc finger)"/>
    <property type="match status" value="1"/>
</dbReference>
<evidence type="ECO:0000256" key="2">
    <source>
        <dbReference type="ARBA" id="ARBA00022771"/>
    </source>
</evidence>
<organism evidence="6 7">
    <name type="scientific">Lophiotrema nucula</name>
    <dbReference type="NCBI Taxonomy" id="690887"/>
    <lineage>
        <taxon>Eukaryota</taxon>
        <taxon>Fungi</taxon>
        <taxon>Dikarya</taxon>
        <taxon>Ascomycota</taxon>
        <taxon>Pezizomycotina</taxon>
        <taxon>Dothideomycetes</taxon>
        <taxon>Pleosporomycetidae</taxon>
        <taxon>Pleosporales</taxon>
        <taxon>Lophiotremataceae</taxon>
        <taxon>Lophiotrema</taxon>
    </lineage>
</organism>
<keyword evidence="7" id="KW-1185">Reference proteome</keyword>
<dbReference type="PANTHER" id="PTHR45969">
    <property type="entry name" value="RING ZINC FINGER PROTEIN-RELATED"/>
    <property type="match status" value="1"/>
</dbReference>
<protein>
    <recommendedName>
        <fullName evidence="5">RING-type domain-containing protein</fullName>
    </recommendedName>
</protein>
<dbReference type="GO" id="GO:0008270">
    <property type="term" value="F:zinc ion binding"/>
    <property type="evidence" value="ECO:0007669"/>
    <property type="project" value="UniProtKB-KW"/>
</dbReference>
<evidence type="ECO:0000256" key="4">
    <source>
        <dbReference type="PROSITE-ProRule" id="PRU00175"/>
    </source>
</evidence>
<dbReference type="Pfam" id="PF13639">
    <property type="entry name" value="zf-RING_2"/>
    <property type="match status" value="1"/>
</dbReference>
<evidence type="ECO:0000313" key="7">
    <source>
        <dbReference type="Proteomes" id="UP000799770"/>
    </source>
</evidence>
<dbReference type="PANTHER" id="PTHR45969:SF69">
    <property type="entry name" value="FINGER DOMAIN PROTEIN, PUTATIVE (AFU_ORTHOLOGUE AFUA_3G12190)-RELATED"/>
    <property type="match status" value="1"/>
</dbReference>
<dbReference type="OrthoDB" id="1681166at2759"/>